<evidence type="ECO:0000256" key="1">
    <source>
        <dbReference type="SAM" id="MobiDB-lite"/>
    </source>
</evidence>
<dbReference type="AlphaFoldDB" id="A0A919KHC3"/>
<reference evidence="2" key="1">
    <citation type="journal article" date="2014" name="Int. J. Syst. Evol. Microbiol.">
        <title>Complete genome sequence of Corynebacterium casei LMG S-19264T (=DSM 44701T), isolated from a smear-ripened cheese.</title>
        <authorList>
            <consortium name="US DOE Joint Genome Institute (JGI-PGF)"/>
            <person name="Walter F."/>
            <person name="Albersmeier A."/>
            <person name="Kalinowski J."/>
            <person name="Ruckert C."/>
        </authorList>
    </citation>
    <scope>NUCLEOTIDE SEQUENCE</scope>
    <source>
        <strain evidence="2">JCM 13306</strain>
    </source>
</reference>
<accession>A0A919KHC3</accession>
<gene>
    <name evidence="2" type="ORF">GCM10009090_10730</name>
</gene>
<keyword evidence="3" id="KW-1185">Reference proteome</keyword>
<dbReference type="EMBL" id="BNBA01000006">
    <property type="protein sequence ID" value="GHH50205.1"/>
    <property type="molecule type" value="Genomic_DNA"/>
</dbReference>
<comment type="caution">
    <text evidence="2">The sequence shown here is derived from an EMBL/GenBank/DDBJ whole genome shotgun (WGS) entry which is preliminary data.</text>
</comment>
<proteinExistence type="predicted"/>
<dbReference type="Proteomes" id="UP000623958">
    <property type="component" value="Unassembled WGS sequence"/>
</dbReference>
<feature type="region of interest" description="Disordered" evidence="1">
    <location>
        <begin position="1"/>
        <end position="67"/>
    </location>
</feature>
<organism evidence="2 3">
    <name type="scientific">Xanthomonas boreopolis</name>
    <dbReference type="NCBI Taxonomy" id="86183"/>
    <lineage>
        <taxon>Bacteria</taxon>
        <taxon>Pseudomonadati</taxon>
        <taxon>Pseudomonadota</taxon>
        <taxon>Gammaproteobacteria</taxon>
        <taxon>Lysobacterales</taxon>
        <taxon>Lysobacteraceae</taxon>
        <taxon>Xanthomonas</taxon>
    </lineage>
</organism>
<name>A0A919KHC3_9XANT</name>
<evidence type="ECO:0000313" key="2">
    <source>
        <dbReference type="EMBL" id="GHH50205.1"/>
    </source>
</evidence>
<evidence type="ECO:0000313" key="3">
    <source>
        <dbReference type="Proteomes" id="UP000623958"/>
    </source>
</evidence>
<protein>
    <submittedName>
        <fullName evidence="2">Uncharacterized protein</fullName>
    </submittedName>
</protein>
<reference evidence="2" key="2">
    <citation type="submission" date="2020-09" db="EMBL/GenBank/DDBJ databases">
        <authorList>
            <person name="Sun Q."/>
            <person name="Ohkuma M."/>
        </authorList>
    </citation>
    <scope>NUCLEOTIDE SEQUENCE</scope>
    <source>
        <strain evidence="2">JCM 13306</strain>
    </source>
</reference>
<sequence>MLFPESRIPNPESRIPNPESRIPNPESRIPNPESRIPAKDQYSDCIPHSDNPASSAPIAVAASTSLG</sequence>
<feature type="compositionally biased region" description="Low complexity" evidence="1">
    <location>
        <begin position="53"/>
        <end position="67"/>
    </location>
</feature>